<name>A0ABV6GN98_9BACL</name>
<reference evidence="1 2" key="1">
    <citation type="submission" date="2024-09" db="EMBL/GenBank/DDBJ databases">
        <authorList>
            <person name="Sun Q."/>
            <person name="Mori K."/>
        </authorList>
    </citation>
    <scope>NUCLEOTIDE SEQUENCE [LARGE SCALE GENOMIC DNA]</scope>
    <source>
        <strain evidence="1 2">CCM 7224</strain>
    </source>
</reference>
<protein>
    <submittedName>
        <fullName evidence="1">Uncharacterized protein</fullName>
    </submittedName>
</protein>
<keyword evidence="2" id="KW-1185">Reference proteome</keyword>
<dbReference type="Proteomes" id="UP001589785">
    <property type="component" value="Unassembled WGS sequence"/>
</dbReference>
<accession>A0ABV6GN98</accession>
<gene>
    <name evidence="1" type="ORF">ACFFHQ_00420</name>
</gene>
<proteinExistence type="predicted"/>
<dbReference type="EMBL" id="JBHLVN010000001">
    <property type="protein sequence ID" value="MFC0295959.1"/>
    <property type="molecule type" value="Genomic_DNA"/>
</dbReference>
<evidence type="ECO:0000313" key="1">
    <source>
        <dbReference type="EMBL" id="MFC0295959.1"/>
    </source>
</evidence>
<organism evidence="1 2">
    <name type="scientific">Geobacillus jurassicus</name>
    <dbReference type="NCBI Taxonomy" id="235932"/>
    <lineage>
        <taxon>Bacteria</taxon>
        <taxon>Bacillati</taxon>
        <taxon>Bacillota</taxon>
        <taxon>Bacilli</taxon>
        <taxon>Bacillales</taxon>
        <taxon>Anoxybacillaceae</taxon>
        <taxon>Geobacillus</taxon>
    </lineage>
</organism>
<evidence type="ECO:0000313" key="2">
    <source>
        <dbReference type="Proteomes" id="UP001589785"/>
    </source>
</evidence>
<comment type="caution">
    <text evidence="1">The sequence shown here is derived from an EMBL/GenBank/DDBJ whole genome shotgun (WGS) entry which is preliminary data.</text>
</comment>
<dbReference type="RefSeq" id="WP_066227605.1">
    <property type="nucleotide sequence ID" value="NZ_JBHLVN010000001.1"/>
</dbReference>
<sequence>MSTISAKGTNDAGAVGAGQAPIHCLLERFAAIDWLFSLGQQGDEQVEQALRQFADFFGIRHLDIRWLAKEELASFVEAICLEEDNIWQELRHVPERLKQQAEQAGKLEALLAIADEAPAVIFQHSFDPIFAALSPYGDHIVTTAVGYMMYIGGMACAWELLSDLEGWETNPFLFLVSVVERGHWPLGGGNGQFVVI</sequence>